<dbReference type="InterPro" id="IPR032466">
    <property type="entry name" value="Metal_Hydrolase"/>
</dbReference>
<dbReference type="AlphaFoldDB" id="A0A1W2GH97"/>
<dbReference type="Proteomes" id="UP000192472">
    <property type="component" value="Unassembled WGS sequence"/>
</dbReference>
<dbReference type="InterPro" id="IPR006680">
    <property type="entry name" value="Amidohydro-rel"/>
</dbReference>
<protein>
    <submittedName>
        <fullName evidence="2">Imidazolonepropionase</fullName>
    </submittedName>
</protein>
<gene>
    <name evidence="2" type="ORF">SAMN04488029_2625</name>
</gene>
<dbReference type="SUPFAM" id="SSF51556">
    <property type="entry name" value="Metallo-dependent hydrolases"/>
    <property type="match status" value="1"/>
</dbReference>
<organism evidence="2 3">
    <name type="scientific">Reichenbachiella faecimaris</name>
    <dbReference type="NCBI Taxonomy" id="692418"/>
    <lineage>
        <taxon>Bacteria</taxon>
        <taxon>Pseudomonadati</taxon>
        <taxon>Bacteroidota</taxon>
        <taxon>Cytophagia</taxon>
        <taxon>Cytophagales</taxon>
        <taxon>Reichenbachiellaceae</taxon>
        <taxon>Reichenbachiella</taxon>
    </lineage>
</organism>
<dbReference type="OrthoDB" id="9797498at2"/>
<dbReference type="Gene3D" id="2.30.40.10">
    <property type="entry name" value="Urease, subunit C, domain 1"/>
    <property type="match status" value="1"/>
</dbReference>
<dbReference type="GO" id="GO:0016810">
    <property type="term" value="F:hydrolase activity, acting on carbon-nitrogen (but not peptide) bonds"/>
    <property type="evidence" value="ECO:0007669"/>
    <property type="project" value="InterPro"/>
</dbReference>
<dbReference type="EMBL" id="FWYF01000003">
    <property type="protein sequence ID" value="SMD35951.1"/>
    <property type="molecule type" value="Genomic_DNA"/>
</dbReference>
<accession>A0A1W2GH97</accession>
<feature type="domain" description="Amidohydrolase-related" evidence="1">
    <location>
        <begin position="72"/>
        <end position="420"/>
    </location>
</feature>
<reference evidence="2 3" key="1">
    <citation type="submission" date="2017-04" db="EMBL/GenBank/DDBJ databases">
        <authorList>
            <person name="Afonso C.L."/>
            <person name="Miller P.J."/>
            <person name="Scott M.A."/>
            <person name="Spackman E."/>
            <person name="Goraichik I."/>
            <person name="Dimitrov K.M."/>
            <person name="Suarez D.L."/>
            <person name="Swayne D.E."/>
        </authorList>
    </citation>
    <scope>NUCLEOTIDE SEQUENCE [LARGE SCALE GENOMIC DNA]</scope>
    <source>
        <strain evidence="2 3">DSM 26133</strain>
    </source>
</reference>
<dbReference type="Gene3D" id="3.20.20.140">
    <property type="entry name" value="Metal-dependent hydrolases"/>
    <property type="match status" value="1"/>
</dbReference>
<dbReference type="InterPro" id="IPR011059">
    <property type="entry name" value="Metal-dep_hydrolase_composite"/>
</dbReference>
<dbReference type="PANTHER" id="PTHR43135">
    <property type="entry name" value="ALPHA-D-RIBOSE 1-METHYLPHOSPHONATE 5-TRIPHOSPHATE DIPHOSPHATASE"/>
    <property type="match status" value="1"/>
</dbReference>
<evidence type="ECO:0000313" key="3">
    <source>
        <dbReference type="Proteomes" id="UP000192472"/>
    </source>
</evidence>
<proteinExistence type="predicted"/>
<dbReference type="Pfam" id="PF01979">
    <property type="entry name" value="Amidohydro_1"/>
    <property type="match status" value="1"/>
</dbReference>
<name>A0A1W2GH97_REIFA</name>
<dbReference type="CDD" id="cd01299">
    <property type="entry name" value="Met_dep_hydrolase_A"/>
    <property type="match status" value="1"/>
</dbReference>
<evidence type="ECO:0000259" key="1">
    <source>
        <dbReference type="Pfam" id="PF01979"/>
    </source>
</evidence>
<dbReference type="SUPFAM" id="SSF51338">
    <property type="entry name" value="Composite domain of metallo-dependent hydrolases"/>
    <property type="match status" value="1"/>
</dbReference>
<dbReference type="InterPro" id="IPR057744">
    <property type="entry name" value="OTAase-like"/>
</dbReference>
<keyword evidence="3" id="KW-1185">Reference proteome</keyword>
<dbReference type="InterPro" id="IPR051781">
    <property type="entry name" value="Metallo-dep_Hydrolase"/>
</dbReference>
<sequence length="425" mass="45959">MKNCLLVFLTLLSIQLKAQKVYVHCGSLIDGYSDKPILAHTVIILDDRILEIKKGYLKPTEEASLIDLKEYTVLPGLIDMHVHLEHETGLNKYMNKFTQNPEDKAFESVVYAERTLMAGFTTVRDLGGSGVNISLRNAINKGLIDGPRIYTAGKALGVTGGHADPTNGYSQKLMGNPGPKDGVVNGVEDARQAVRQRYKNGADLIKITATGGVLSLAKNGTGPHFQEDEIRAIVETAKDYGFHVAAHAHGDEGMQRAVRAGVTTIEHGTYMSEETMQMMKDRNTYFIPTLLAGDFVAEKAAEDGYYPDIIVPKAAAVGPQIFDTYKKAVKFGVPMGFGTDAGVFLHGDNGKEFELMVAGGMSAMQAIKCATSINAAILNESENLGGIKEGVYADLIAIKGDPVKDIKLLQAIPFVMKGGKVYKSE</sequence>
<dbReference type="STRING" id="692418.SAMN04488029_2625"/>
<dbReference type="PANTHER" id="PTHR43135:SF3">
    <property type="entry name" value="ALPHA-D-RIBOSE 1-METHYLPHOSPHONATE 5-TRIPHOSPHATE DIPHOSPHATASE"/>
    <property type="match status" value="1"/>
</dbReference>
<evidence type="ECO:0000313" key="2">
    <source>
        <dbReference type="EMBL" id="SMD35951.1"/>
    </source>
</evidence>